<dbReference type="EMBL" id="CP002738">
    <property type="protein sequence ID" value="AEF98534.1"/>
    <property type="molecule type" value="Genomic_DNA"/>
</dbReference>
<dbReference type="eggNOG" id="COG0456">
    <property type="taxonomic scope" value="Bacteria"/>
</dbReference>
<gene>
    <name evidence="2" type="ordered locus">Metme_0082</name>
</gene>
<dbReference type="Gene3D" id="3.40.630.30">
    <property type="match status" value="1"/>
</dbReference>
<dbReference type="PROSITE" id="PS51186">
    <property type="entry name" value="GNAT"/>
    <property type="match status" value="1"/>
</dbReference>
<dbReference type="InterPro" id="IPR016181">
    <property type="entry name" value="Acyl_CoA_acyltransferase"/>
</dbReference>
<dbReference type="STRING" id="857087.Metme_0082"/>
<dbReference type="SUPFAM" id="SSF55729">
    <property type="entry name" value="Acyl-CoA N-acyltransferases (Nat)"/>
    <property type="match status" value="1"/>
</dbReference>
<organism evidence="2 3">
    <name type="scientific">Methylomonas methanica (strain DSM 25384 / MC09)</name>
    <dbReference type="NCBI Taxonomy" id="857087"/>
    <lineage>
        <taxon>Bacteria</taxon>
        <taxon>Pseudomonadati</taxon>
        <taxon>Pseudomonadota</taxon>
        <taxon>Gammaproteobacteria</taxon>
        <taxon>Methylococcales</taxon>
        <taxon>Methylococcaceae</taxon>
        <taxon>Methylomonas</taxon>
    </lineage>
</organism>
<evidence type="ECO:0000313" key="2">
    <source>
        <dbReference type="EMBL" id="AEF98534.1"/>
    </source>
</evidence>
<dbReference type="KEGG" id="mmt:Metme_0082"/>
<evidence type="ECO:0000313" key="3">
    <source>
        <dbReference type="Proteomes" id="UP000008888"/>
    </source>
</evidence>
<dbReference type="AlphaFoldDB" id="F9ZXV5"/>
<accession>F9ZXV5</accession>
<protein>
    <submittedName>
        <fullName evidence="2">GCN5-related N-acetyltransferase</fullName>
    </submittedName>
</protein>
<reference key="2">
    <citation type="submission" date="2011-05" db="EMBL/GenBank/DDBJ databases">
        <title>Complete genome sequence of the aerobic marine methanotroph Methylomonas methanica MC09.</title>
        <authorList>
            <person name="Boden R."/>
            <person name="Cunliffe M."/>
            <person name="Scanlan J."/>
            <person name="Moussard H."/>
            <person name="Kits K.D."/>
            <person name="Klotz M."/>
            <person name="Jetten M."/>
            <person name="Vuilleumier S."/>
            <person name="Han J."/>
            <person name="Peters L."/>
            <person name="Mikhailova N."/>
            <person name="Teshima H."/>
            <person name="Tapia R."/>
            <person name="Kyrpides N."/>
            <person name="Ivanova N."/>
            <person name="Pagani I."/>
            <person name="Cheng J.-F."/>
            <person name="Goodwin L."/>
            <person name="Han C."/>
            <person name="Hauser L."/>
            <person name="Land M."/>
            <person name="Lapidus A."/>
            <person name="Lucas S."/>
            <person name="Pitluck S."/>
            <person name="Woyke T."/>
            <person name="Stein L.Y."/>
            <person name="Murrell C."/>
        </authorList>
    </citation>
    <scope>NUCLEOTIDE SEQUENCE</scope>
    <source>
        <strain>MC09</strain>
    </source>
</reference>
<dbReference type="Proteomes" id="UP000008888">
    <property type="component" value="Chromosome"/>
</dbReference>
<dbReference type="RefSeq" id="WP_013816807.1">
    <property type="nucleotide sequence ID" value="NC_015572.1"/>
</dbReference>
<keyword evidence="3" id="KW-1185">Reference proteome</keyword>
<reference evidence="3" key="3">
    <citation type="submission" date="2011-05" db="EMBL/GenBank/DDBJ databases">
        <title>Complete sequence of Methylomonas methanica MC09.</title>
        <authorList>
            <consortium name="US DOE Joint Genome Institute"/>
            <person name="Lucas S."/>
            <person name="Han J."/>
            <person name="Lapidus A."/>
            <person name="Cheng J.-F."/>
            <person name="Goodwin L."/>
            <person name="Pitluck S."/>
            <person name="Peters L."/>
            <person name="Mikhailova N."/>
            <person name="Teshima H."/>
            <person name="Han C."/>
            <person name="Tapia R."/>
            <person name="Land M."/>
            <person name="Hauser L."/>
            <person name="Kyrpides N."/>
            <person name="Ivanova N."/>
            <person name="Pagani I."/>
            <person name="Stein L."/>
            <person name="Woyke T."/>
        </authorList>
    </citation>
    <scope>NUCLEOTIDE SEQUENCE [LARGE SCALE GENOMIC DNA]</scope>
    <source>
        <strain evidence="3">MC09</strain>
    </source>
</reference>
<name>F9ZXV5_METMM</name>
<sequence length="212" mass="24291">MPREYFDNLNGFSLPLDGEWFDFRPVRQEDWKIVQDGMSALSSRSRYLRFFSYISRLTDEQLHYFTAVDQHDHVAWIALARNQPEHPGVGIARFIKLPNQPEIAEFAVTVIDRYQHRGIGGLLLAVLYRMACLKGVQILRGFVLPENQLMAAWLSRLGAVSHYEGNVCRMELIVHADTAVSPAQHLLNLFDEYADKIMPSVSQSPISRDKTD</sequence>
<evidence type="ECO:0000259" key="1">
    <source>
        <dbReference type="PROSITE" id="PS51186"/>
    </source>
</evidence>
<feature type="domain" description="N-acetyltransferase" evidence="1">
    <location>
        <begin position="21"/>
        <end position="175"/>
    </location>
</feature>
<dbReference type="HOGENOM" id="CLU_105788_4_1_6"/>
<dbReference type="GO" id="GO:0016747">
    <property type="term" value="F:acyltransferase activity, transferring groups other than amino-acyl groups"/>
    <property type="evidence" value="ECO:0007669"/>
    <property type="project" value="InterPro"/>
</dbReference>
<dbReference type="InterPro" id="IPR000182">
    <property type="entry name" value="GNAT_dom"/>
</dbReference>
<proteinExistence type="predicted"/>
<reference evidence="2 3" key="1">
    <citation type="journal article" date="2011" name="J. Bacteriol.">
        <title>Complete Genome Sequence of the Aerobic Marine Methanotroph Methylomonas methanica MC09.</title>
        <authorList>
            <person name="Boden R."/>
            <person name="Cunliffe M."/>
            <person name="Scanlan J."/>
            <person name="Moussard H."/>
            <person name="Kits K.D."/>
            <person name="Klotz M.G."/>
            <person name="Jetten M.S."/>
            <person name="Vuilleumier S."/>
            <person name="Han J."/>
            <person name="Peters L."/>
            <person name="Mikhailova N."/>
            <person name="Teshima H."/>
            <person name="Tapia R."/>
            <person name="Kyrpides N."/>
            <person name="Ivanova N."/>
            <person name="Pagani I."/>
            <person name="Cheng J.F."/>
            <person name="Goodwin L."/>
            <person name="Han C."/>
            <person name="Hauser L."/>
            <person name="Land M.L."/>
            <person name="Lapidus A."/>
            <person name="Lucas S."/>
            <person name="Pitluck S."/>
            <person name="Woyke T."/>
            <person name="Stein L."/>
            <person name="Murrell J.C."/>
        </authorList>
    </citation>
    <scope>NUCLEOTIDE SEQUENCE [LARGE SCALE GENOMIC DNA]</scope>
    <source>
        <strain evidence="2 3">MC09</strain>
    </source>
</reference>
<keyword evidence="2" id="KW-0808">Transferase</keyword>